<dbReference type="Pfam" id="PF00664">
    <property type="entry name" value="ABC_membrane"/>
    <property type="match status" value="2"/>
</dbReference>
<reference evidence="16" key="1">
    <citation type="journal article" date="2021" name="Nat. Commun.">
        <title>Genetic determinants of endophytism in the Arabidopsis root mycobiome.</title>
        <authorList>
            <person name="Mesny F."/>
            <person name="Miyauchi S."/>
            <person name="Thiergart T."/>
            <person name="Pickel B."/>
            <person name="Atanasova L."/>
            <person name="Karlsson M."/>
            <person name="Huettel B."/>
            <person name="Barry K.W."/>
            <person name="Haridas S."/>
            <person name="Chen C."/>
            <person name="Bauer D."/>
            <person name="Andreopoulos W."/>
            <person name="Pangilinan J."/>
            <person name="LaButti K."/>
            <person name="Riley R."/>
            <person name="Lipzen A."/>
            <person name="Clum A."/>
            <person name="Drula E."/>
            <person name="Henrissat B."/>
            <person name="Kohler A."/>
            <person name="Grigoriev I.V."/>
            <person name="Martin F.M."/>
            <person name="Hacquard S."/>
        </authorList>
    </citation>
    <scope>NUCLEOTIDE SEQUENCE</scope>
    <source>
        <strain evidence="16">MPI-CAGE-AT-0021</strain>
    </source>
</reference>
<feature type="transmembrane region" description="Helical" evidence="13">
    <location>
        <begin position="301"/>
        <end position="323"/>
    </location>
</feature>
<dbReference type="CDD" id="cd18577">
    <property type="entry name" value="ABC_6TM_Pgp_ABCB1_D1_like"/>
    <property type="match status" value="1"/>
</dbReference>
<evidence type="ECO:0000256" key="8">
    <source>
        <dbReference type="ARBA" id="ARBA00022840"/>
    </source>
</evidence>
<feature type="transmembrane region" description="Helical" evidence="13">
    <location>
        <begin position="809"/>
        <end position="829"/>
    </location>
</feature>
<feature type="domain" description="ABC transporter" evidence="14">
    <location>
        <begin position="1012"/>
        <end position="1264"/>
    </location>
</feature>
<feature type="transmembrane region" description="Helical" evidence="13">
    <location>
        <begin position="912"/>
        <end position="936"/>
    </location>
</feature>
<keyword evidence="6" id="KW-0677">Repeat</keyword>
<dbReference type="Gene3D" id="3.40.50.300">
    <property type="entry name" value="P-loop containing nucleotide triphosphate hydrolases"/>
    <property type="match status" value="2"/>
</dbReference>
<name>A0A9P9ESK8_9HYPO</name>
<keyword evidence="4" id="KW-0813">Transport</keyword>
<dbReference type="Pfam" id="PF00005">
    <property type="entry name" value="ABC_tran"/>
    <property type="match status" value="2"/>
</dbReference>
<accession>A0A9P9ESK8</accession>
<feature type="domain" description="ABC transmembrane type-1" evidence="15">
    <location>
        <begin position="140"/>
        <end position="329"/>
    </location>
</feature>
<dbReference type="PROSITE" id="PS50893">
    <property type="entry name" value="ABC_TRANSPORTER_2"/>
    <property type="match status" value="2"/>
</dbReference>
<evidence type="ECO:0000256" key="5">
    <source>
        <dbReference type="ARBA" id="ARBA00022692"/>
    </source>
</evidence>
<evidence type="ECO:0000256" key="3">
    <source>
        <dbReference type="ARBA" id="ARBA00007577"/>
    </source>
</evidence>
<evidence type="ECO:0000313" key="16">
    <source>
        <dbReference type="EMBL" id="KAH7142733.1"/>
    </source>
</evidence>
<dbReference type="SUPFAM" id="SSF90123">
    <property type="entry name" value="ABC transporter transmembrane region"/>
    <property type="match status" value="2"/>
</dbReference>
<keyword evidence="10 13" id="KW-0472">Membrane</keyword>
<feature type="domain" description="ABC transmembrane type-1" evidence="15">
    <location>
        <begin position="690"/>
        <end position="977"/>
    </location>
</feature>
<keyword evidence="11" id="KW-0325">Glycoprotein</keyword>
<dbReference type="EMBL" id="JAGMUU010000011">
    <property type="protein sequence ID" value="KAH7142733.1"/>
    <property type="molecule type" value="Genomic_DNA"/>
</dbReference>
<dbReference type="GO" id="GO:0015421">
    <property type="term" value="F:ABC-type oligopeptide transporter activity"/>
    <property type="evidence" value="ECO:0007669"/>
    <property type="project" value="TreeGrafter"/>
</dbReference>
<dbReference type="InterPro" id="IPR036640">
    <property type="entry name" value="ABC1_TM_sf"/>
</dbReference>
<dbReference type="GO" id="GO:0005743">
    <property type="term" value="C:mitochondrial inner membrane"/>
    <property type="evidence" value="ECO:0007669"/>
    <property type="project" value="TreeGrafter"/>
</dbReference>
<dbReference type="PANTHER" id="PTHR43394:SF27">
    <property type="entry name" value="ATP-DEPENDENT TRANSLOCASE ABCB1-LIKE"/>
    <property type="match status" value="1"/>
</dbReference>
<evidence type="ECO:0000256" key="4">
    <source>
        <dbReference type="ARBA" id="ARBA00022448"/>
    </source>
</evidence>
<keyword evidence="17" id="KW-1185">Reference proteome</keyword>
<dbReference type="CDD" id="cd03249">
    <property type="entry name" value="ABC_MTABC3_MDL1_MDL2"/>
    <property type="match status" value="2"/>
</dbReference>
<dbReference type="GO" id="GO:0016887">
    <property type="term" value="F:ATP hydrolysis activity"/>
    <property type="evidence" value="ECO:0007669"/>
    <property type="project" value="InterPro"/>
</dbReference>
<dbReference type="InterPro" id="IPR003439">
    <property type="entry name" value="ABC_transporter-like_ATP-bd"/>
</dbReference>
<dbReference type="InterPro" id="IPR027417">
    <property type="entry name" value="P-loop_NTPase"/>
</dbReference>
<feature type="transmembrane region" description="Helical" evidence="13">
    <location>
        <begin position="730"/>
        <end position="757"/>
    </location>
</feature>
<evidence type="ECO:0000256" key="11">
    <source>
        <dbReference type="ARBA" id="ARBA00023180"/>
    </source>
</evidence>
<evidence type="ECO:0000256" key="2">
    <source>
        <dbReference type="ARBA" id="ARBA00004308"/>
    </source>
</evidence>
<feature type="region of interest" description="Disordered" evidence="12">
    <location>
        <begin position="1"/>
        <end position="32"/>
    </location>
</feature>
<protein>
    <submittedName>
        <fullName evidence="16">P-loop containing nucleoside triphosphate hydrolase protein</fullName>
    </submittedName>
</protein>
<feature type="transmembrane region" description="Helical" evidence="13">
    <location>
        <begin position="689"/>
        <end position="710"/>
    </location>
</feature>
<dbReference type="GO" id="GO:0005524">
    <property type="term" value="F:ATP binding"/>
    <property type="evidence" value="ECO:0007669"/>
    <property type="project" value="UniProtKB-KW"/>
</dbReference>
<gene>
    <name evidence="16" type="ORF">B0J13DRAFT_608067</name>
</gene>
<organism evidence="16 17">
    <name type="scientific">Dactylonectria estremocensis</name>
    <dbReference type="NCBI Taxonomy" id="1079267"/>
    <lineage>
        <taxon>Eukaryota</taxon>
        <taxon>Fungi</taxon>
        <taxon>Dikarya</taxon>
        <taxon>Ascomycota</taxon>
        <taxon>Pezizomycotina</taxon>
        <taxon>Sordariomycetes</taxon>
        <taxon>Hypocreomycetidae</taxon>
        <taxon>Hypocreales</taxon>
        <taxon>Nectriaceae</taxon>
        <taxon>Dactylonectria</taxon>
    </lineage>
</organism>
<comment type="similarity">
    <text evidence="3">Belongs to the ABC transporter superfamily. ABCB family. Multidrug resistance exporter (TC 3.A.1.201) subfamily.</text>
</comment>
<evidence type="ECO:0000259" key="14">
    <source>
        <dbReference type="PROSITE" id="PS50893"/>
    </source>
</evidence>
<keyword evidence="9 13" id="KW-1133">Transmembrane helix</keyword>
<dbReference type="GO" id="GO:0090374">
    <property type="term" value="P:oligopeptide export from mitochondrion"/>
    <property type="evidence" value="ECO:0007669"/>
    <property type="project" value="TreeGrafter"/>
</dbReference>
<dbReference type="PROSITE" id="PS00211">
    <property type="entry name" value="ABC_TRANSPORTER_1"/>
    <property type="match status" value="2"/>
</dbReference>
<dbReference type="CDD" id="cd18578">
    <property type="entry name" value="ABC_6TM_Pgp_ABCB1_D2_like"/>
    <property type="match status" value="1"/>
</dbReference>
<feature type="transmembrane region" description="Helical" evidence="13">
    <location>
        <begin position="265"/>
        <end position="286"/>
    </location>
</feature>
<evidence type="ECO:0000256" key="1">
    <source>
        <dbReference type="ARBA" id="ARBA00004141"/>
    </source>
</evidence>
<dbReference type="SUPFAM" id="SSF52540">
    <property type="entry name" value="P-loop containing nucleoside triphosphate hydrolases"/>
    <property type="match status" value="2"/>
</dbReference>
<evidence type="ECO:0000256" key="12">
    <source>
        <dbReference type="SAM" id="MobiDB-lite"/>
    </source>
</evidence>
<keyword evidence="5 13" id="KW-0812">Transmembrane</keyword>
<feature type="transmembrane region" description="Helical" evidence="13">
    <location>
        <begin position="835"/>
        <end position="853"/>
    </location>
</feature>
<dbReference type="InterPro" id="IPR017871">
    <property type="entry name" value="ABC_transporter-like_CS"/>
</dbReference>
<dbReference type="PROSITE" id="PS50929">
    <property type="entry name" value="ABC_TM1F"/>
    <property type="match status" value="2"/>
</dbReference>
<dbReference type="GO" id="GO:0012505">
    <property type="term" value="C:endomembrane system"/>
    <property type="evidence" value="ECO:0007669"/>
    <property type="project" value="UniProtKB-SubCell"/>
</dbReference>
<dbReference type="FunFam" id="3.40.50.300:FF:000913">
    <property type="entry name" value="ABC multidrug transporter SitT"/>
    <property type="match status" value="1"/>
</dbReference>
<dbReference type="InterPro" id="IPR039421">
    <property type="entry name" value="Type_1_exporter"/>
</dbReference>
<feature type="domain" description="ABC transporter" evidence="14">
    <location>
        <begin position="364"/>
        <end position="609"/>
    </location>
</feature>
<keyword evidence="16" id="KW-0378">Hydrolase</keyword>
<evidence type="ECO:0000313" key="17">
    <source>
        <dbReference type="Proteomes" id="UP000717696"/>
    </source>
</evidence>
<proteinExistence type="inferred from homology"/>
<feature type="transmembrane region" description="Helical" evidence="13">
    <location>
        <begin position="62"/>
        <end position="86"/>
    </location>
</feature>
<dbReference type="Proteomes" id="UP000717696">
    <property type="component" value="Unassembled WGS sequence"/>
</dbReference>
<dbReference type="SMART" id="SM00382">
    <property type="entry name" value="AAA"/>
    <property type="match status" value="2"/>
</dbReference>
<comment type="caution">
    <text evidence="16">The sequence shown here is derived from an EMBL/GenBank/DDBJ whole genome shotgun (WGS) entry which is preliminary data.</text>
</comment>
<dbReference type="FunFam" id="1.20.1560.10:FF:000057">
    <property type="entry name" value="ABC multidrug transporter SitT"/>
    <property type="match status" value="1"/>
</dbReference>
<feature type="transmembrane region" description="Helical" evidence="13">
    <location>
        <begin position="161"/>
        <end position="181"/>
    </location>
</feature>
<dbReference type="Gene3D" id="1.20.1560.10">
    <property type="entry name" value="ABC transporter type 1, transmembrane domain"/>
    <property type="match status" value="2"/>
</dbReference>
<keyword evidence="8" id="KW-0067">ATP-binding</keyword>
<evidence type="ECO:0000256" key="9">
    <source>
        <dbReference type="ARBA" id="ARBA00022989"/>
    </source>
</evidence>
<feature type="transmembrane region" description="Helical" evidence="13">
    <location>
        <begin position="187"/>
        <end position="208"/>
    </location>
</feature>
<evidence type="ECO:0000256" key="7">
    <source>
        <dbReference type="ARBA" id="ARBA00022741"/>
    </source>
</evidence>
<feature type="transmembrane region" description="Helical" evidence="13">
    <location>
        <begin position="948"/>
        <end position="969"/>
    </location>
</feature>
<comment type="subcellular location">
    <subcellularLocation>
        <location evidence="2">Endomembrane system</location>
    </subcellularLocation>
    <subcellularLocation>
        <location evidence="1">Membrane</location>
        <topology evidence="1">Multi-pass membrane protein</topology>
    </subcellularLocation>
</comment>
<dbReference type="InterPro" id="IPR003593">
    <property type="entry name" value="AAA+_ATPase"/>
</dbReference>
<dbReference type="PANTHER" id="PTHR43394">
    <property type="entry name" value="ATP-DEPENDENT PERMEASE MDL1, MITOCHONDRIAL"/>
    <property type="match status" value="1"/>
</dbReference>
<dbReference type="FunFam" id="3.40.50.300:FF:001530">
    <property type="entry name" value="ABC multidrug transporter (Eurofung)"/>
    <property type="match status" value="1"/>
</dbReference>
<evidence type="ECO:0000256" key="6">
    <source>
        <dbReference type="ARBA" id="ARBA00022737"/>
    </source>
</evidence>
<dbReference type="InterPro" id="IPR011527">
    <property type="entry name" value="ABC1_TM_dom"/>
</dbReference>
<evidence type="ECO:0000259" key="15">
    <source>
        <dbReference type="PROSITE" id="PS50929"/>
    </source>
</evidence>
<dbReference type="OrthoDB" id="6500128at2759"/>
<dbReference type="AlphaFoldDB" id="A0A9P9ESK8"/>
<keyword evidence="7" id="KW-0547">Nucleotide-binding</keyword>
<evidence type="ECO:0000256" key="13">
    <source>
        <dbReference type="SAM" id="Phobius"/>
    </source>
</evidence>
<evidence type="ECO:0000256" key="10">
    <source>
        <dbReference type="ARBA" id="ARBA00023136"/>
    </source>
</evidence>
<sequence length="1268" mass="138052">MGTKPPVEMQKPQDINGDKPPFQDDDTSTVPTVDVPRTKEAEANAGFSTYVRIFNYAGTSEYLMQAVALVAAIISGAGIALQTLIFGKFVTAVTDFVSSKTSPTEFRDTAAQLALYFVYLGLTSEPRFARRLPFSTDAGGSIATQATSNGQIIHGGISEKLGLTFQGLSAFITALIIAFIIQRKLTLICLCMAPATLIVNGAAAGIMAGHETKILEIHAQANSFAENILSCVRTIHAFEMQGRLVQKFDHFLTDAHSVGGKISPLFGLLFSSEYCIIYLGYGLAFWQGGKMLARGEIEEPGVIFTVLLSVIIAATNLTVLAPYSIDFTRATSAAAKLFQLIDRASCIDPFDPNGTQPLETCGDIELHNVTFAYPMRPEVTLLNEFSLKIPAGKVTALVGQSGSGKSTVVGLLERWYTPNSGTIKLDGRPIDQLNLNWLRRNVRLVQQEPVLFQGTIFENIKHGLVGTKWENASMEEQVDRIQEAAKLAFAHDCICELAEGYNTQIGQRGSLLSGGQKQRIAIARSIVSQPKVLLLDEATSALDPKAEGIVQQALDRASEGRSTLVIAHKLATVQKADNIVVMVKGQIVEQGTHEALIANNDTYARLVKMQNLGSMTPTIQPASPASGSASHEASDPAYLSSTLSGHANFATDHVTARRERYDYNHYKQQGIMSIIGQLVLATPELSSSYFFVLASCALAGATFPGQAILLSNVMEVFTLTGSEMERKVNFYATMFIVLAAGCLVSYFTLGYATNVVAHHLSHKFRKQILQHILRQDVEYFDRLENNTGALVTRINSNPQSILELMGYNIGLILVCLFNVAACSILAIIYSWKLGLVVVCAGLPPLVGAGYLKIRLDAKLDRDLSKRYATSASIASEAITAIRTVSSLAIEELVLEKYTDELDRAVVGSKRPLFSLMTCFAFTQAVEYWFMALGYWYGCRLLSLDQISIYAFFVAFLGVFFSGQAATQLFQYSTSITKGLNAANYVLWLESLEPVVRETSENRHSGPPAAESLAVDNVHFSYPLRPDSQVLKGINLKVEKGQFVALVGPSGCGKSTMIAMLERFYDPTTGSICIDTLTLPSLNPRLYRQCISLVQQEPVLFQGSIRQNVALGVDDAKTDLGSSSHDETLVPDERIESALRDANAWDFVSSLPEGLSTLVGSSGTQLSGGQRQRIAIARALIRNPKILLLDEATSALDTESEKMVQSALSHAAKSSNRITFAVAHRFSTIKDADVICVFYGGKIVETGTHEELIEQDSMYRKMCEAQALD</sequence>